<accession>A0ABW6A5M4</accession>
<dbReference type="EMBL" id="JBHUOZ010000001">
    <property type="protein sequence ID" value="MFD2919397.1"/>
    <property type="molecule type" value="Genomic_DNA"/>
</dbReference>
<protein>
    <submittedName>
        <fullName evidence="2">DUF4838 domain-containing protein</fullName>
    </submittedName>
</protein>
<sequence length="783" mass="89901">MLKYLKQFAALILLFVNIVFNWQCASAQKKITLTNKTKIVYSGTTTDAISDLQNCLNNYDVGEISIASTEMENRTGQEFYLSVQDKRTVIQYTTQQSLENAIYTYLDLLGFRWYGPGDNWFIKPAKLPAINVQGAWIKPSFRNRDFFGTGGLDFNEKPFFDPQNNYKTKWLAWKRRNRFNVDFNTEGHTGHAFYLQNKALLTANPNWFTNTNGLQNGRIKIENPAAVQAYKNWVHTVYKQAKTPFIALSVDPEDGRGGSDDPLPQNMKGIKNHADKWWWLANEVAKDYTNNNKVVITAYAYGDGATNALVPSFKLRKNVYPVIIPYAFQKAYLPDEMVRVWANSVEGNMGIYDYWNITQWSLGMPQFNIYDIPRKLKFWNKNKIDGIYLETTDAAGPMGHALWLAGQLQWNSNADFEKLYRQYLTDCFGKASDIMKKMFDRWSLNYQGAGEVSLTFHDLNEAAAKAGENTPEWKRINELKAYALFIKLYYEHDGSQASRDKIFNYLYSIHHLMMVQTAAFVGQNYIAPFNLNKIEGRAAAINSSQIEKEFSTTLKKVPAKFAISEKKFDPSKVGFIEPIPDMAWRFGRISANFYFVAPFSGKVQLDAGAQGETSLRIFTDDQSISNEKIGKENYSHTEIINNETYYLKKITFTVEKNKKYYVQLSNGFNRLKVNTQGIVLLKVPGQEDFDNFAYPAQYFYVPSDVTEIIFFDAQPEGTNGRGYLIAPNGEQLKRVATGVKDIYKVQVQPAWRGKIWTAFFGHPTWSFKNIPNITSLQRFSYQE</sequence>
<feature type="signal peptide" evidence="1">
    <location>
        <begin position="1"/>
        <end position="25"/>
    </location>
</feature>
<evidence type="ECO:0000313" key="3">
    <source>
        <dbReference type="Proteomes" id="UP001597511"/>
    </source>
</evidence>
<reference evidence="3" key="1">
    <citation type="journal article" date="2019" name="Int. J. Syst. Evol. Microbiol.">
        <title>The Global Catalogue of Microorganisms (GCM) 10K type strain sequencing project: providing services to taxonomists for standard genome sequencing and annotation.</title>
        <authorList>
            <consortium name="The Broad Institute Genomics Platform"/>
            <consortium name="The Broad Institute Genome Sequencing Center for Infectious Disease"/>
            <person name="Wu L."/>
            <person name="Ma J."/>
        </authorList>
    </citation>
    <scope>NUCLEOTIDE SEQUENCE [LARGE SCALE GENOMIC DNA]</scope>
    <source>
        <strain evidence="3">KCTC 23299</strain>
    </source>
</reference>
<dbReference type="Pfam" id="PF16126">
    <property type="entry name" value="DUF4838"/>
    <property type="match status" value="1"/>
</dbReference>
<evidence type="ECO:0000256" key="1">
    <source>
        <dbReference type="SAM" id="SignalP"/>
    </source>
</evidence>
<keyword evidence="1" id="KW-0732">Signal</keyword>
<dbReference type="Proteomes" id="UP001597511">
    <property type="component" value="Unassembled WGS sequence"/>
</dbReference>
<evidence type="ECO:0000313" key="2">
    <source>
        <dbReference type="EMBL" id="MFD2919397.1"/>
    </source>
</evidence>
<proteinExistence type="predicted"/>
<dbReference type="InterPro" id="IPR032287">
    <property type="entry name" value="DUF4838"/>
</dbReference>
<dbReference type="RefSeq" id="WP_386096545.1">
    <property type="nucleotide sequence ID" value="NZ_JBHUOZ010000001.1"/>
</dbReference>
<gene>
    <name evidence="2" type="ORF">ACFS6H_06765</name>
</gene>
<organism evidence="2 3">
    <name type="scientific">Terrimonas rubra</name>
    <dbReference type="NCBI Taxonomy" id="1035890"/>
    <lineage>
        <taxon>Bacteria</taxon>
        <taxon>Pseudomonadati</taxon>
        <taxon>Bacteroidota</taxon>
        <taxon>Chitinophagia</taxon>
        <taxon>Chitinophagales</taxon>
        <taxon>Chitinophagaceae</taxon>
        <taxon>Terrimonas</taxon>
    </lineage>
</organism>
<feature type="chain" id="PRO_5045340570" evidence="1">
    <location>
        <begin position="26"/>
        <end position="783"/>
    </location>
</feature>
<name>A0ABW6A5M4_9BACT</name>
<comment type="caution">
    <text evidence="2">The sequence shown here is derived from an EMBL/GenBank/DDBJ whole genome shotgun (WGS) entry which is preliminary data.</text>
</comment>
<keyword evidence="3" id="KW-1185">Reference proteome</keyword>